<sequence>MMLRTSNLFKTLLFVTWCKSFFSSLDHLC</sequence>
<evidence type="ECO:0000313" key="1">
    <source>
        <dbReference type="EMBL" id="MBX71284.1"/>
    </source>
</evidence>
<reference evidence="1" key="1">
    <citation type="submission" date="2018-02" db="EMBL/GenBank/DDBJ databases">
        <title>Rhizophora mucronata_Transcriptome.</title>
        <authorList>
            <person name="Meera S.P."/>
            <person name="Sreeshan A."/>
            <person name="Augustine A."/>
        </authorList>
    </citation>
    <scope>NUCLEOTIDE SEQUENCE</scope>
    <source>
        <tissue evidence="1">Leaf</tissue>
    </source>
</reference>
<dbReference type="AlphaFoldDB" id="A0A2P2QWL2"/>
<name>A0A2P2QWL2_RHIMU</name>
<accession>A0A2P2QWL2</accession>
<protein>
    <submittedName>
        <fullName evidence="1">Uncharacterized protein</fullName>
    </submittedName>
</protein>
<organism evidence="1">
    <name type="scientific">Rhizophora mucronata</name>
    <name type="common">Asiatic mangrove</name>
    <dbReference type="NCBI Taxonomy" id="61149"/>
    <lineage>
        <taxon>Eukaryota</taxon>
        <taxon>Viridiplantae</taxon>
        <taxon>Streptophyta</taxon>
        <taxon>Embryophyta</taxon>
        <taxon>Tracheophyta</taxon>
        <taxon>Spermatophyta</taxon>
        <taxon>Magnoliopsida</taxon>
        <taxon>eudicotyledons</taxon>
        <taxon>Gunneridae</taxon>
        <taxon>Pentapetalae</taxon>
        <taxon>rosids</taxon>
        <taxon>fabids</taxon>
        <taxon>Malpighiales</taxon>
        <taxon>Rhizophoraceae</taxon>
        <taxon>Rhizophora</taxon>
    </lineage>
</organism>
<proteinExistence type="predicted"/>
<dbReference type="EMBL" id="GGEC01090800">
    <property type="protein sequence ID" value="MBX71284.1"/>
    <property type="molecule type" value="Transcribed_RNA"/>
</dbReference>